<evidence type="ECO:0000256" key="2">
    <source>
        <dbReference type="ARBA" id="ARBA00022737"/>
    </source>
</evidence>
<accession>A0A1D2VJA9</accession>
<evidence type="ECO:0000256" key="4">
    <source>
        <dbReference type="SAM" id="MobiDB-lite"/>
    </source>
</evidence>
<feature type="compositionally biased region" description="Low complexity" evidence="4">
    <location>
        <begin position="506"/>
        <end position="527"/>
    </location>
</feature>
<reference evidence="6" key="1">
    <citation type="submission" date="2016-05" db="EMBL/GenBank/DDBJ databases">
        <title>Comparative genomics of biotechnologically important yeasts.</title>
        <authorList>
            <consortium name="DOE Joint Genome Institute"/>
            <person name="Riley R."/>
            <person name="Haridas S."/>
            <person name="Wolfe K.H."/>
            <person name="Lopes M.R."/>
            <person name="Hittinger C.T."/>
            <person name="Goker M."/>
            <person name="Salamov A."/>
            <person name="Wisecaver J."/>
            <person name="Long T.M."/>
            <person name="Aerts A.L."/>
            <person name="Barry K."/>
            <person name="Choi C."/>
            <person name="Clum A."/>
            <person name="Coughlan A.Y."/>
            <person name="Deshpande S."/>
            <person name="Douglass A.P."/>
            <person name="Hanson S.J."/>
            <person name="Klenk H.-P."/>
            <person name="Labutti K."/>
            <person name="Lapidus A."/>
            <person name="Lindquist E."/>
            <person name="Lipzen A."/>
            <person name="Meier-Kolthoff J.P."/>
            <person name="Ohm R.A."/>
            <person name="Otillar R.P."/>
            <person name="Pangilinan J."/>
            <person name="Peng Y."/>
            <person name="Rokas A."/>
            <person name="Rosa C.A."/>
            <person name="Scheuner C."/>
            <person name="Sibirny A.A."/>
            <person name="Slot J.C."/>
            <person name="Stielow J.B."/>
            <person name="Sun H."/>
            <person name="Kurtzman C.P."/>
            <person name="Blackwell M."/>
            <person name="Grigoriev I.V."/>
            <person name="Jeffries T.W."/>
        </authorList>
    </citation>
    <scope>NUCLEOTIDE SEQUENCE [LARGE SCALE GENOMIC DNA]</scope>
    <source>
        <strain evidence="6">DSM 1968</strain>
    </source>
</reference>
<dbReference type="Pfam" id="PF21032">
    <property type="entry name" value="PROPPIN"/>
    <property type="match status" value="2"/>
</dbReference>
<feature type="compositionally biased region" description="Low complexity" evidence="4">
    <location>
        <begin position="1"/>
        <end position="30"/>
    </location>
</feature>
<feature type="region of interest" description="Disordered" evidence="4">
    <location>
        <begin position="1"/>
        <end position="33"/>
    </location>
</feature>
<keyword evidence="6" id="KW-1185">Reference proteome</keyword>
<dbReference type="Gene3D" id="2.130.10.10">
    <property type="entry name" value="YVTN repeat-like/Quinoprotein amine dehydrogenase"/>
    <property type="match status" value="1"/>
</dbReference>
<feature type="region of interest" description="Disordered" evidence="4">
    <location>
        <begin position="506"/>
        <end position="596"/>
    </location>
</feature>
<feature type="region of interest" description="Disordered" evidence="4">
    <location>
        <begin position="349"/>
        <end position="374"/>
    </location>
</feature>
<name>A0A1D2VJA9_9ASCO</name>
<dbReference type="Proteomes" id="UP000095038">
    <property type="component" value="Unassembled WGS sequence"/>
</dbReference>
<dbReference type="FunCoup" id="A0A1D2VJA9">
    <property type="interactions" value="546"/>
</dbReference>
<evidence type="ECO:0000256" key="3">
    <source>
        <dbReference type="ARBA" id="ARBA00025740"/>
    </source>
</evidence>
<dbReference type="InterPro" id="IPR036322">
    <property type="entry name" value="WD40_repeat_dom_sf"/>
</dbReference>
<proteinExistence type="inferred from homology"/>
<feature type="compositionally biased region" description="Low complexity" evidence="4">
    <location>
        <begin position="349"/>
        <end position="364"/>
    </location>
</feature>
<feature type="compositionally biased region" description="Low complexity" evidence="4">
    <location>
        <begin position="570"/>
        <end position="596"/>
    </location>
</feature>
<dbReference type="OrthoDB" id="1667587at2759"/>
<feature type="compositionally biased region" description="Polar residues" evidence="4">
    <location>
        <begin position="557"/>
        <end position="569"/>
    </location>
</feature>
<dbReference type="InterPro" id="IPR001680">
    <property type="entry name" value="WD40_rpt"/>
</dbReference>
<comment type="similarity">
    <text evidence="3">Belongs to the WD repeat PROPPIN family.</text>
</comment>
<dbReference type="EMBL" id="KV454479">
    <property type="protein sequence ID" value="ODV61706.1"/>
    <property type="molecule type" value="Genomic_DNA"/>
</dbReference>
<dbReference type="STRING" id="1344418.A0A1D2VJA9"/>
<feature type="compositionally biased region" description="Low complexity" evidence="4">
    <location>
        <begin position="64"/>
        <end position="155"/>
    </location>
</feature>
<keyword evidence="1" id="KW-0853">WD repeat</keyword>
<dbReference type="PANTHER" id="PTHR11227">
    <property type="entry name" value="WD-REPEAT PROTEIN INTERACTING WITH PHOSPHOINOSIDES WIPI -RELATED"/>
    <property type="match status" value="1"/>
</dbReference>
<feature type="region of interest" description="Disordered" evidence="4">
    <location>
        <begin position="56"/>
        <end position="155"/>
    </location>
</feature>
<dbReference type="GO" id="GO:0005737">
    <property type="term" value="C:cytoplasm"/>
    <property type="evidence" value="ECO:0007669"/>
    <property type="project" value="UniProtKB-ARBA"/>
</dbReference>
<gene>
    <name evidence="5" type="ORF">ASCRUDRAFT_75679</name>
</gene>
<dbReference type="InParanoid" id="A0A1D2VJA9"/>
<feature type="compositionally biased region" description="Low complexity" evidence="4">
    <location>
        <begin position="538"/>
        <end position="547"/>
    </location>
</feature>
<dbReference type="InterPro" id="IPR015943">
    <property type="entry name" value="WD40/YVTN_repeat-like_dom_sf"/>
</dbReference>
<dbReference type="SMART" id="SM00320">
    <property type="entry name" value="WD40"/>
    <property type="match status" value="2"/>
</dbReference>
<evidence type="ECO:0000256" key="1">
    <source>
        <dbReference type="ARBA" id="ARBA00022574"/>
    </source>
</evidence>
<dbReference type="GeneID" id="30966801"/>
<keyword evidence="2" id="KW-0677">Repeat</keyword>
<evidence type="ECO:0000313" key="6">
    <source>
        <dbReference type="Proteomes" id="UP000095038"/>
    </source>
</evidence>
<dbReference type="SUPFAM" id="SSF50978">
    <property type="entry name" value="WD40 repeat-like"/>
    <property type="match status" value="1"/>
</dbReference>
<evidence type="ECO:0000313" key="5">
    <source>
        <dbReference type="EMBL" id="ODV61706.1"/>
    </source>
</evidence>
<feature type="compositionally biased region" description="Polar residues" evidence="4">
    <location>
        <begin position="737"/>
        <end position="749"/>
    </location>
</feature>
<dbReference type="RefSeq" id="XP_020048013.1">
    <property type="nucleotide sequence ID" value="XM_020193165.1"/>
</dbReference>
<protein>
    <submittedName>
        <fullName evidence="5">WD40 repeat-like protein</fullName>
    </submittedName>
</protein>
<dbReference type="AlphaFoldDB" id="A0A1D2VJA9"/>
<organism evidence="5 6">
    <name type="scientific">Ascoidea rubescens DSM 1968</name>
    <dbReference type="NCBI Taxonomy" id="1344418"/>
    <lineage>
        <taxon>Eukaryota</taxon>
        <taxon>Fungi</taxon>
        <taxon>Dikarya</taxon>
        <taxon>Ascomycota</taxon>
        <taxon>Saccharomycotina</taxon>
        <taxon>Saccharomycetes</taxon>
        <taxon>Ascoideaceae</taxon>
        <taxon>Ascoidea</taxon>
    </lineage>
</organism>
<sequence length="803" mass="87305">MPPSTLSASSAASSNSLTPTASNPPSNSNPKQNYKLKYARNLNPINSTAADNITATSADNAPSDNIDIDNNTNNLTINTKPTLSSDDSPNNNPNINNDPNTNTNTNSSDPNNTKTNTTINANINENSNDNNNDNNNSNNNNNNDNSNDNNNSNSNQINDSIGFINFINFNQDGSCCSIGTKSGYKIFSCSPFGKCYTKKIGAIGIIEMLFSSSLLAIVGLGDQPNMSPRRLKLINTKKNLIICELTFPTTILSVKLNKLRLIVLLEDQIYVYNITNMKLLHIIDIPPNPNGIIALSPSIQNNYLAYPSPPRTLSSTNPLGSNNIMNNQNNHNNLSNSILLNHNLNNNLNNSINNNNNDSNNSNQKDLKDSNTRTGDVTIFDTKTLQPICVIEAHKASLATITLSSDGLLLATASDKGTIVRVFSIETGEKLYQFRRGTYGTTIYSLSFSNDNKFLTASSATETVHIFRLGQEELNNTKYLSNDYSSPANLSNNVSINSINSINSISSTKSNSTSNSINSSYSKQNNSHNHTDNDNESNDPNINNNTHDNIDDHLYTNGDSNIKSKNITANDMNDNDNQNNDNNDQNNLDLPRRSSVSSYGSLGSIDVIESSNDLDSLNPTAMANINPSNNTQILKSTKPIIDSSRRTVGRIIRQSSQSLGRKAAEKMGIYLPRRVKSVLKPTRHFASLKLPASNGTKSVVAIGKEISKNIILSNFLINPANGQANGNAPNLNNTINSTNTKNPSNDSSLALNSSESKIVDLLHVMVITSEGIFYNYGLDPKRGGDCILLNQYSLISAGNSERK</sequence>
<dbReference type="InterPro" id="IPR048720">
    <property type="entry name" value="PROPPIN"/>
</dbReference>
<feature type="region of interest" description="Disordered" evidence="4">
    <location>
        <begin position="728"/>
        <end position="749"/>
    </location>
</feature>